<evidence type="ECO:0000313" key="3">
    <source>
        <dbReference type="EMBL" id="NEZ64810.1"/>
    </source>
</evidence>
<dbReference type="GO" id="GO:0003677">
    <property type="term" value="F:DNA binding"/>
    <property type="evidence" value="ECO:0007669"/>
    <property type="project" value="InterPro"/>
</dbReference>
<evidence type="ECO:0000313" key="4">
    <source>
        <dbReference type="Proteomes" id="UP000473574"/>
    </source>
</evidence>
<dbReference type="InterPro" id="IPR002104">
    <property type="entry name" value="Integrase_catalytic"/>
</dbReference>
<dbReference type="EMBL" id="QZCE01000002">
    <property type="protein sequence ID" value="NEZ64810.1"/>
    <property type="molecule type" value="Genomic_DNA"/>
</dbReference>
<name>A0A6M0S8S7_9CYAN</name>
<keyword evidence="1" id="KW-0233">DNA recombination</keyword>
<protein>
    <recommendedName>
        <fullName evidence="2">Tyr recombinase domain-containing protein</fullName>
    </recommendedName>
</protein>
<dbReference type="GO" id="GO:0015074">
    <property type="term" value="P:DNA integration"/>
    <property type="evidence" value="ECO:0007669"/>
    <property type="project" value="InterPro"/>
</dbReference>
<comment type="caution">
    <text evidence="3">The sequence shown here is derived from an EMBL/GenBank/DDBJ whole genome shotgun (WGS) entry which is preliminary data.</text>
</comment>
<dbReference type="InterPro" id="IPR011010">
    <property type="entry name" value="DNA_brk_join_enz"/>
</dbReference>
<dbReference type="Proteomes" id="UP000473574">
    <property type="component" value="Unassembled WGS sequence"/>
</dbReference>
<organism evidence="3 4">
    <name type="scientific">Adonisia turfae CCMR0082</name>
    <dbReference type="NCBI Taxonomy" id="2304604"/>
    <lineage>
        <taxon>Bacteria</taxon>
        <taxon>Bacillati</taxon>
        <taxon>Cyanobacteriota</taxon>
        <taxon>Adonisia</taxon>
        <taxon>Adonisia turfae</taxon>
    </lineage>
</organism>
<dbReference type="SUPFAM" id="SSF56349">
    <property type="entry name" value="DNA breaking-rejoining enzymes"/>
    <property type="match status" value="1"/>
</dbReference>
<dbReference type="InterPro" id="IPR013762">
    <property type="entry name" value="Integrase-like_cat_sf"/>
</dbReference>
<reference evidence="3 4" key="1">
    <citation type="journal article" date="2020" name="Microb. Ecol.">
        <title>Ecogenomics of the Marine Benthic Filamentous Cyanobacterium Adonisia.</title>
        <authorList>
            <person name="Walter J.M."/>
            <person name="Coutinho F.H."/>
            <person name="Leomil L."/>
            <person name="Hargreaves P.I."/>
            <person name="Campeao M.E."/>
            <person name="Vieira V.V."/>
            <person name="Silva B.S."/>
            <person name="Fistarol G.O."/>
            <person name="Salomon P.S."/>
            <person name="Sawabe T."/>
            <person name="Mino S."/>
            <person name="Hosokawa M."/>
            <person name="Miyashita H."/>
            <person name="Maruyama F."/>
            <person name="van Verk M.C."/>
            <person name="Dutilh B.E."/>
            <person name="Thompson C.C."/>
            <person name="Thompson F.L."/>
        </authorList>
    </citation>
    <scope>NUCLEOTIDE SEQUENCE [LARGE SCALE GENOMIC DNA]</scope>
    <source>
        <strain evidence="3 4">CCMR0082</strain>
    </source>
</reference>
<accession>A0A6M0S8S7</accession>
<proteinExistence type="predicted"/>
<evidence type="ECO:0000259" key="2">
    <source>
        <dbReference type="PROSITE" id="PS51898"/>
    </source>
</evidence>
<dbReference type="PROSITE" id="PS51898">
    <property type="entry name" value="TYR_RECOMBINASE"/>
    <property type="match status" value="1"/>
</dbReference>
<feature type="domain" description="Tyr recombinase" evidence="2">
    <location>
        <begin position="209"/>
        <end position="380"/>
    </location>
</feature>
<dbReference type="AlphaFoldDB" id="A0A6M0S8S7"/>
<dbReference type="GO" id="GO:0006310">
    <property type="term" value="P:DNA recombination"/>
    <property type="evidence" value="ECO:0007669"/>
    <property type="project" value="UniProtKB-KW"/>
</dbReference>
<evidence type="ECO:0000256" key="1">
    <source>
        <dbReference type="ARBA" id="ARBA00023172"/>
    </source>
</evidence>
<dbReference type="Gene3D" id="1.10.443.10">
    <property type="entry name" value="Intergrase catalytic core"/>
    <property type="match status" value="1"/>
</dbReference>
<gene>
    <name evidence="3" type="ORF">D0962_18800</name>
</gene>
<sequence length="384" mass="44272">MPKPLPSPLSGKINEINLRLKMDGYRVAISIRGKHNFLYLVSTLPPKPESTRSKPFQQRISLGYPASLPGIKRAETQARLLGAQLVENNFDWGKWRGAPAKSAKTGEESLAQYKTYVIENRLNRDKYDDSEIETLWRRRFLDRGLLKLAIPRALSLNDFEAIAKELKPGTAQARYVTVELRHFAKFCGLTGVDECLMPYQGNYNPKRPKNKRIIPTDEDIEKLLTKIINPSWRYVFCMMATFGLRNHEVWNASLEYRTKGGKTFPVCLVSDGKTGSREVYPMPSRWVDLFDLPSKKLPTLSVSHVRHGEKTARAFLRQCDRIDHTPDWRPYSLRHAYAIRCIRNGVPDAISCKWLGHSIVTFREIYSKWISRSESEDIWLDLNM</sequence>